<comment type="caution">
    <text evidence="3">The sequence shown here is derived from an EMBL/GenBank/DDBJ whole genome shotgun (WGS) entry which is preliminary data.</text>
</comment>
<dbReference type="Gene3D" id="3.40.50.1820">
    <property type="entry name" value="alpha/beta hydrolase"/>
    <property type="match status" value="1"/>
</dbReference>
<sequence>MALRQALAALLVLCLAAAPSGAEEAHKGAPEESRKGGEEHPRGLPAEAVTNHVLTLDGEKIGFTARAGALRLRDAQSEAPQADVAYVSYERSGVDAATRPVTFVFNGGPGAGSVWLGLGALSPFRLRVTRETLAPSMPLTVVDNAESWIPFTDLVLIDPPGAGFSKFLTDSDDVRKRFFSVEGDANALAVVVRKWLTARGRLGSPKFLAGESYGGFRVVKLLEALRARENIGVRGLLLISPVLDFGLVTSDRHPLRNAALLPSFAAIARKANDRAALADVEAYAAGDYVVDYLKGERDAQALARMSAKVSAFSGLDPALVARLGGRVDAKTFARERARDTSRVLSVYDGAAAGFDPAPFAPDVDWADPVLESWRAPLGAAMTRLTLEKLAWPIGDARYVVLNSDLSHRWDYGHAGRASAEAVSDLRAALALDPNLKALVTHGLYDLVTPYFASKLALDQLPAFGDPSRVRLLALPGGHMPYIEEESRKAMRDAARAFIEHP</sequence>
<organism evidence="3 4">
    <name type="scientific">Methylocystis echinoides</name>
    <dbReference type="NCBI Taxonomy" id="29468"/>
    <lineage>
        <taxon>Bacteria</taxon>
        <taxon>Pseudomonadati</taxon>
        <taxon>Pseudomonadota</taxon>
        <taxon>Alphaproteobacteria</taxon>
        <taxon>Hyphomicrobiales</taxon>
        <taxon>Methylocystaceae</taxon>
        <taxon>Methylocystis</taxon>
    </lineage>
</organism>
<evidence type="ECO:0000313" key="4">
    <source>
        <dbReference type="Proteomes" id="UP001144323"/>
    </source>
</evidence>
<gene>
    <name evidence="3" type="ORF">LMG27198_00030</name>
</gene>
<reference evidence="3" key="1">
    <citation type="journal article" date="2023" name="Int. J. Syst. Evol. Microbiol.">
        <title>Methylocystis iwaonis sp. nov., a type II methane-oxidizing bacterium from surface soil of a rice paddy field in Japan, and emended description of the genus Methylocystis (ex Whittenbury et al. 1970) Bowman et al. 1993.</title>
        <authorList>
            <person name="Kaise H."/>
            <person name="Sawadogo J.B."/>
            <person name="Alam M.S."/>
            <person name="Ueno C."/>
            <person name="Dianou D."/>
            <person name="Shinjo R."/>
            <person name="Asakawa S."/>
        </authorList>
    </citation>
    <scope>NUCLEOTIDE SEQUENCE</scope>
    <source>
        <strain evidence="3">LMG27198</strain>
    </source>
</reference>
<dbReference type="Pfam" id="PF00450">
    <property type="entry name" value="Peptidase_S10"/>
    <property type="match status" value="1"/>
</dbReference>
<protein>
    <submittedName>
        <fullName evidence="3">Peptidase S10</fullName>
    </submittedName>
</protein>
<dbReference type="RefSeq" id="WP_281799575.1">
    <property type="nucleotide sequence ID" value="NZ_BSEC01000001.1"/>
</dbReference>
<dbReference type="GO" id="GO:0004185">
    <property type="term" value="F:serine-type carboxypeptidase activity"/>
    <property type="evidence" value="ECO:0007669"/>
    <property type="project" value="InterPro"/>
</dbReference>
<accession>A0A9W6LQ29</accession>
<dbReference type="AlphaFoldDB" id="A0A9W6LQ29"/>
<dbReference type="Proteomes" id="UP001144323">
    <property type="component" value="Unassembled WGS sequence"/>
</dbReference>
<feature type="region of interest" description="Disordered" evidence="1">
    <location>
        <begin position="22"/>
        <end position="45"/>
    </location>
</feature>
<evidence type="ECO:0000256" key="2">
    <source>
        <dbReference type="SAM" id="SignalP"/>
    </source>
</evidence>
<keyword evidence="2" id="KW-0732">Signal</keyword>
<feature type="signal peptide" evidence="2">
    <location>
        <begin position="1"/>
        <end position="22"/>
    </location>
</feature>
<evidence type="ECO:0000256" key="1">
    <source>
        <dbReference type="SAM" id="MobiDB-lite"/>
    </source>
</evidence>
<proteinExistence type="predicted"/>
<feature type="chain" id="PRO_5040802356" evidence="2">
    <location>
        <begin position="23"/>
        <end position="501"/>
    </location>
</feature>
<dbReference type="EMBL" id="BSEC01000001">
    <property type="protein sequence ID" value="GLI91011.1"/>
    <property type="molecule type" value="Genomic_DNA"/>
</dbReference>
<dbReference type="SUPFAM" id="SSF53474">
    <property type="entry name" value="alpha/beta-Hydrolases"/>
    <property type="match status" value="1"/>
</dbReference>
<keyword evidence="4" id="KW-1185">Reference proteome</keyword>
<feature type="compositionally biased region" description="Basic and acidic residues" evidence="1">
    <location>
        <begin position="23"/>
        <end position="42"/>
    </location>
</feature>
<name>A0A9W6LQ29_9HYPH</name>
<evidence type="ECO:0000313" key="3">
    <source>
        <dbReference type="EMBL" id="GLI91011.1"/>
    </source>
</evidence>
<dbReference type="InterPro" id="IPR029058">
    <property type="entry name" value="AB_hydrolase_fold"/>
</dbReference>
<dbReference type="InterPro" id="IPR001563">
    <property type="entry name" value="Peptidase_S10"/>
</dbReference>
<dbReference type="GO" id="GO:0006508">
    <property type="term" value="P:proteolysis"/>
    <property type="evidence" value="ECO:0007669"/>
    <property type="project" value="InterPro"/>
</dbReference>